<dbReference type="GO" id="GO:0006614">
    <property type="term" value="P:SRP-dependent cotranslational protein targeting to membrane"/>
    <property type="evidence" value="ECO:0007669"/>
    <property type="project" value="InterPro"/>
</dbReference>
<keyword evidence="5" id="KW-0963">Cytoplasm</keyword>
<dbReference type="AlphaFoldDB" id="A0A165D221"/>
<dbReference type="PANTHER" id="PTHR14094">
    <property type="entry name" value="SIGNAL RECOGNITION PARTICLE 72"/>
    <property type="match status" value="1"/>
</dbReference>
<feature type="compositionally biased region" description="Low complexity" evidence="9">
    <location>
        <begin position="1"/>
        <end position="17"/>
    </location>
</feature>
<dbReference type="InterPro" id="IPR026270">
    <property type="entry name" value="SRP72"/>
</dbReference>
<dbReference type="GO" id="GO:0008312">
    <property type="term" value="F:7S RNA binding"/>
    <property type="evidence" value="ECO:0007669"/>
    <property type="project" value="InterPro"/>
</dbReference>
<evidence type="ECO:0000313" key="11">
    <source>
        <dbReference type="EMBL" id="KZT03999.1"/>
    </source>
</evidence>
<dbReference type="SUPFAM" id="SSF48452">
    <property type="entry name" value="TPR-like"/>
    <property type="match status" value="1"/>
</dbReference>
<dbReference type="InParanoid" id="A0A165D221"/>
<dbReference type="Pfam" id="PF17004">
    <property type="entry name" value="SRP_TPR_like"/>
    <property type="match status" value="1"/>
</dbReference>
<dbReference type="InterPro" id="IPR031545">
    <property type="entry name" value="SRP72_TPR-like"/>
</dbReference>
<evidence type="ECO:0000256" key="8">
    <source>
        <dbReference type="ARBA" id="ARBA00023274"/>
    </source>
</evidence>
<dbReference type="OrthoDB" id="5421607at2759"/>
<dbReference type="GeneID" id="63821797"/>
<dbReference type="RefSeq" id="XP_040761739.1">
    <property type="nucleotide sequence ID" value="XM_040904767.1"/>
</dbReference>
<dbReference type="GO" id="GO:0005786">
    <property type="term" value="C:signal recognition particle, endoplasmic reticulum targeting"/>
    <property type="evidence" value="ECO:0007669"/>
    <property type="project" value="UniProtKB-KW"/>
</dbReference>
<proteinExistence type="inferred from homology"/>
<comment type="similarity">
    <text evidence="3">Belongs to the SRP72 family.</text>
</comment>
<feature type="region of interest" description="Disordered" evidence="9">
    <location>
        <begin position="1"/>
        <end position="35"/>
    </location>
</feature>
<evidence type="ECO:0000256" key="1">
    <source>
        <dbReference type="ARBA" id="ARBA00004240"/>
    </source>
</evidence>
<feature type="compositionally biased region" description="Basic and acidic residues" evidence="9">
    <location>
        <begin position="236"/>
        <end position="250"/>
    </location>
</feature>
<evidence type="ECO:0000256" key="9">
    <source>
        <dbReference type="SAM" id="MobiDB-lite"/>
    </source>
</evidence>
<sequence length="323" mass="34898">MAPKAASSSSHSKTTPAFPGKTHKKPAAKPKSPLSDADRLKRLFTSLCAQIDGAHFANALKTCDKILRIDSRDPDALQTKLFLLLQTDQYAPALALVDSLREGQTDKGNAFDYEKAYSLYRLHREDEATEIVGALKRQRKAEDESRSALHLEAQLAYRQGDYQTAFDLYNSLLDTAEPHSDEQADILTNLTAAQSHLDFLTSGYLSALSALSSAVAESLESAPPPAAPSTLPYTAREAEPQTKDAGEPQPKKLRARRIPKGVVLGVTPMPDPERWLKKSERSSAQYGHGKRRRGGGGGATQGIVETPVAPPGGGGKSKKKGKK</sequence>
<evidence type="ECO:0000313" key="12">
    <source>
        <dbReference type="Proteomes" id="UP000076871"/>
    </source>
</evidence>
<dbReference type="InterPro" id="IPR013699">
    <property type="entry name" value="Signal_recog_part_SRP72_RNA-bd"/>
</dbReference>
<feature type="region of interest" description="Disordered" evidence="9">
    <location>
        <begin position="220"/>
        <end position="323"/>
    </location>
</feature>
<evidence type="ECO:0000256" key="7">
    <source>
        <dbReference type="ARBA" id="ARBA00023135"/>
    </source>
</evidence>
<dbReference type="Pfam" id="PF08492">
    <property type="entry name" value="SRP72"/>
    <property type="match status" value="1"/>
</dbReference>
<dbReference type="Gene3D" id="1.25.40.10">
    <property type="entry name" value="Tetratricopeptide repeat domain"/>
    <property type="match status" value="1"/>
</dbReference>
<keyword evidence="6" id="KW-0256">Endoplasmic reticulum</keyword>
<dbReference type="GO" id="GO:0005783">
    <property type="term" value="C:endoplasmic reticulum"/>
    <property type="evidence" value="ECO:0007669"/>
    <property type="project" value="UniProtKB-SubCell"/>
</dbReference>
<evidence type="ECO:0000256" key="2">
    <source>
        <dbReference type="ARBA" id="ARBA00004496"/>
    </source>
</evidence>
<keyword evidence="12" id="KW-1185">Reference proteome</keyword>
<comment type="subcellular location">
    <subcellularLocation>
        <location evidence="2">Cytoplasm</location>
    </subcellularLocation>
    <subcellularLocation>
        <location evidence="1">Endoplasmic reticulum</location>
    </subcellularLocation>
</comment>
<dbReference type="PANTHER" id="PTHR14094:SF9">
    <property type="entry name" value="SIGNAL RECOGNITION PARTICLE SUBUNIT SRP72"/>
    <property type="match status" value="1"/>
</dbReference>
<evidence type="ECO:0000256" key="6">
    <source>
        <dbReference type="ARBA" id="ARBA00022824"/>
    </source>
</evidence>
<feature type="domain" description="Signal recognition particle SRP72 subunit RNA-binding" evidence="10">
    <location>
        <begin position="239"/>
        <end position="283"/>
    </location>
</feature>
<evidence type="ECO:0000256" key="5">
    <source>
        <dbReference type="ARBA" id="ARBA00022490"/>
    </source>
</evidence>
<dbReference type="EMBL" id="KV427640">
    <property type="protein sequence ID" value="KZT03999.1"/>
    <property type="molecule type" value="Genomic_DNA"/>
</dbReference>
<accession>A0A165D221</accession>
<evidence type="ECO:0000259" key="10">
    <source>
        <dbReference type="Pfam" id="PF08492"/>
    </source>
</evidence>
<keyword evidence="8" id="KW-0687">Ribonucleoprotein</keyword>
<dbReference type="InterPro" id="IPR011990">
    <property type="entry name" value="TPR-like_helical_dom_sf"/>
</dbReference>
<name>A0A165D221_9APHY</name>
<dbReference type="Proteomes" id="UP000076871">
    <property type="component" value="Unassembled WGS sequence"/>
</dbReference>
<keyword evidence="7" id="KW-0733">Signal recognition particle</keyword>
<gene>
    <name evidence="11" type="ORF">LAESUDRAFT_658784</name>
</gene>
<organism evidence="11 12">
    <name type="scientific">Laetiporus sulphureus 93-53</name>
    <dbReference type="NCBI Taxonomy" id="1314785"/>
    <lineage>
        <taxon>Eukaryota</taxon>
        <taxon>Fungi</taxon>
        <taxon>Dikarya</taxon>
        <taxon>Basidiomycota</taxon>
        <taxon>Agaricomycotina</taxon>
        <taxon>Agaricomycetes</taxon>
        <taxon>Polyporales</taxon>
        <taxon>Laetiporus</taxon>
    </lineage>
</organism>
<evidence type="ECO:0000256" key="4">
    <source>
        <dbReference type="ARBA" id="ARBA00018350"/>
    </source>
</evidence>
<evidence type="ECO:0000256" key="3">
    <source>
        <dbReference type="ARBA" id="ARBA00007676"/>
    </source>
</evidence>
<protein>
    <recommendedName>
        <fullName evidence="4">Signal recognition particle subunit SRP72</fullName>
    </recommendedName>
</protein>
<dbReference type="GO" id="GO:0043022">
    <property type="term" value="F:ribosome binding"/>
    <property type="evidence" value="ECO:0007669"/>
    <property type="project" value="TreeGrafter"/>
</dbReference>
<dbReference type="STRING" id="1314785.A0A165D221"/>
<reference evidence="11 12" key="1">
    <citation type="journal article" date="2016" name="Mol. Biol. Evol.">
        <title>Comparative Genomics of Early-Diverging Mushroom-Forming Fungi Provides Insights into the Origins of Lignocellulose Decay Capabilities.</title>
        <authorList>
            <person name="Nagy L.G."/>
            <person name="Riley R."/>
            <person name="Tritt A."/>
            <person name="Adam C."/>
            <person name="Daum C."/>
            <person name="Floudas D."/>
            <person name="Sun H."/>
            <person name="Yadav J.S."/>
            <person name="Pangilinan J."/>
            <person name="Larsson K.H."/>
            <person name="Matsuura K."/>
            <person name="Barry K."/>
            <person name="Labutti K."/>
            <person name="Kuo R."/>
            <person name="Ohm R.A."/>
            <person name="Bhattacharya S.S."/>
            <person name="Shirouzu T."/>
            <person name="Yoshinaga Y."/>
            <person name="Martin F.M."/>
            <person name="Grigoriev I.V."/>
            <person name="Hibbett D.S."/>
        </authorList>
    </citation>
    <scope>NUCLEOTIDE SEQUENCE [LARGE SCALE GENOMIC DNA]</scope>
    <source>
        <strain evidence="11 12">93-53</strain>
    </source>
</reference>
<feature type="compositionally biased region" description="Basic and acidic residues" evidence="9">
    <location>
        <begin position="271"/>
        <end position="281"/>
    </location>
</feature>